<reference evidence="7" key="2">
    <citation type="submission" date="2020-09" db="EMBL/GenBank/DDBJ databases">
        <authorList>
            <person name="Sun Q."/>
            <person name="Zhou Y."/>
        </authorList>
    </citation>
    <scope>NUCLEOTIDE SEQUENCE</scope>
    <source>
        <strain evidence="7">CGMCC 4.7308</strain>
    </source>
</reference>
<feature type="transmembrane region" description="Helical" evidence="5">
    <location>
        <begin position="248"/>
        <end position="274"/>
    </location>
</feature>
<feature type="transmembrane region" description="Helical" evidence="5">
    <location>
        <begin position="294"/>
        <end position="320"/>
    </location>
</feature>
<evidence type="ECO:0000313" key="8">
    <source>
        <dbReference type="Proteomes" id="UP000655208"/>
    </source>
</evidence>
<dbReference type="PROSITE" id="PS50928">
    <property type="entry name" value="ABC_TM1"/>
    <property type="match status" value="1"/>
</dbReference>
<dbReference type="GO" id="GO:0055085">
    <property type="term" value="P:transmembrane transport"/>
    <property type="evidence" value="ECO:0007669"/>
    <property type="project" value="InterPro"/>
</dbReference>
<evidence type="ECO:0000313" key="7">
    <source>
        <dbReference type="EMBL" id="GGL94462.1"/>
    </source>
</evidence>
<evidence type="ECO:0000256" key="2">
    <source>
        <dbReference type="ARBA" id="ARBA00022692"/>
    </source>
</evidence>
<dbReference type="CDD" id="cd06261">
    <property type="entry name" value="TM_PBP2"/>
    <property type="match status" value="1"/>
</dbReference>
<dbReference type="Proteomes" id="UP000655208">
    <property type="component" value="Unassembled WGS sequence"/>
</dbReference>
<proteinExistence type="inferred from homology"/>
<dbReference type="InterPro" id="IPR035906">
    <property type="entry name" value="MetI-like_sf"/>
</dbReference>
<dbReference type="Gene3D" id="1.10.3720.10">
    <property type="entry name" value="MetI-like"/>
    <property type="match status" value="1"/>
</dbReference>
<feature type="transmembrane region" description="Helical" evidence="5">
    <location>
        <begin position="150"/>
        <end position="170"/>
    </location>
</feature>
<keyword evidence="8" id="KW-1185">Reference proteome</keyword>
<keyword evidence="5" id="KW-0813">Transport</keyword>
<dbReference type="InterPro" id="IPR000515">
    <property type="entry name" value="MetI-like"/>
</dbReference>
<accession>A0A917SRW2</accession>
<feature type="domain" description="ABC transmembrane type-1" evidence="6">
    <location>
        <begin position="102"/>
        <end position="313"/>
    </location>
</feature>
<gene>
    <name evidence="7" type="ORF">GCM10011594_12840</name>
</gene>
<dbReference type="SUPFAM" id="SSF161098">
    <property type="entry name" value="MetI-like"/>
    <property type="match status" value="1"/>
</dbReference>
<dbReference type="EMBL" id="BMNA01000002">
    <property type="protein sequence ID" value="GGL94462.1"/>
    <property type="molecule type" value="Genomic_DNA"/>
</dbReference>
<sequence>MKFLLRRLGFTLITAWAAISINFFLPRLMPGDPVQLMVARLQQQGAVSPNAMQAMQVAFGLDDHTSLIVQYFQYWGQLFRGDLGRSITFYPSSVSEVIGQALPWTLVLVGVSTVISFLLGTVLGAFIGWRRGSWAETILPLSTFLSSVPYFWMGLIVISLFGAKLGWFPLSGGFDQGIDPSWSSDFVSNALYHAVLPAITIVLSSVASWILGMRNMMVTVMDEDYVLVAQAKGLSRLRVLSAYAARNAVLPSIAGFALSISFVVSGSLLVEIVFSYPGIGYSLYQAVNNEDFPLMQGIFLIITFAVLLANLVADVAYVLLDPRTRQDA</sequence>
<name>A0A917SRW2_9ACTN</name>
<protein>
    <submittedName>
        <fullName evidence="7">Peptide ABC transporter permease</fullName>
    </submittedName>
</protein>
<evidence type="ECO:0000256" key="5">
    <source>
        <dbReference type="RuleBase" id="RU363032"/>
    </source>
</evidence>
<dbReference type="Pfam" id="PF00528">
    <property type="entry name" value="BPD_transp_1"/>
    <property type="match status" value="1"/>
</dbReference>
<comment type="similarity">
    <text evidence="5">Belongs to the binding-protein-dependent transport system permease family.</text>
</comment>
<keyword evidence="2 5" id="KW-0812">Transmembrane</keyword>
<dbReference type="AlphaFoldDB" id="A0A917SRW2"/>
<dbReference type="PANTHER" id="PTHR43376">
    <property type="entry name" value="OLIGOPEPTIDE TRANSPORT SYSTEM PERMEASE PROTEIN"/>
    <property type="match status" value="1"/>
</dbReference>
<keyword evidence="3 5" id="KW-1133">Transmembrane helix</keyword>
<comment type="caution">
    <text evidence="7">The sequence shown here is derived from an EMBL/GenBank/DDBJ whole genome shotgun (WGS) entry which is preliminary data.</text>
</comment>
<reference evidence="7" key="1">
    <citation type="journal article" date="2014" name="Int. J. Syst. Evol. Microbiol.">
        <title>Complete genome sequence of Corynebacterium casei LMG S-19264T (=DSM 44701T), isolated from a smear-ripened cheese.</title>
        <authorList>
            <consortium name="US DOE Joint Genome Institute (JGI-PGF)"/>
            <person name="Walter F."/>
            <person name="Albersmeier A."/>
            <person name="Kalinowski J."/>
            <person name="Ruckert C."/>
        </authorList>
    </citation>
    <scope>NUCLEOTIDE SEQUENCE</scope>
    <source>
        <strain evidence="7">CGMCC 4.7308</strain>
    </source>
</reference>
<dbReference type="GO" id="GO:0005886">
    <property type="term" value="C:plasma membrane"/>
    <property type="evidence" value="ECO:0007669"/>
    <property type="project" value="UniProtKB-SubCell"/>
</dbReference>
<organism evidence="7 8">
    <name type="scientific">Nakamurella endophytica</name>
    <dbReference type="NCBI Taxonomy" id="1748367"/>
    <lineage>
        <taxon>Bacteria</taxon>
        <taxon>Bacillati</taxon>
        <taxon>Actinomycetota</taxon>
        <taxon>Actinomycetes</taxon>
        <taxon>Nakamurellales</taxon>
        <taxon>Nakamurellaceae</taxon>
        <taxon>Nakamurella</taxon>
    </lineage>
</organism>
<evidence type="ECO:0000259" key="6">
    <source>
        <dbReference type="PROSITE" id="PS50928"/>
    </source>
</evidence>
<dbReference type="PANTHER" id="PTHR43376:SF1">
    <property type="entry name" value="OLIGOPEPTIDE TRANSPORT SYSTEM PERMEASE PROTEIN"/>
    <property type="match status" value="1"/>
</dbReference>
<evidence type="ECO:0000256" key="3">
    <source>
        <dbReference type="ARBA" id="ARBA00022989"/>
    </source>
</evidence>
<feature type="transmembrane region" description="Helical" evidence="5">
    <location>
        <begin position="101"/>
        <end position="129"/>
    </location>
</feature>
<comment type="subcellular location">
    <subcellularLocation>
        <location evidence="5">Cell membrane</location>
        <topology evidence="5">Multi-pass membrane protein</topology>
    </subcellularLocation>
    <subcellularLocation>
        <location evidence="1">Membrane</location>
        <topology evidence="1">Multi-pass membrane protein</topology>
    </subcellularLocation>
</comment>
<keyword evidence="4 5" id="KW-0472">Membrane</keyword>
<feature type="transmembrane region" description="Helical" evidence="5">
    <location>
        <begin position="7"/>
        <end position="25"/>
    </location>
</feature>
<evidence type="ECO:0000256" key="4">
    <source>
        <dbReference type="ARBA" id="ARBA00023136"/>
    </source>
</evidence>
<dbReference type="RefSeq" id="WP_188940639.1">
    <property type="nucleotide sequence ID" value="NZ_BMNA01000002.1"/>
</dbReference>
<feature type="transmembrane region" description="Helical" evidence="5">
    <location>
        <begin position="190"/>
        <end position="211"/>
    </location>
</feature>
<evidence type="ECO:0000256" key="1">
    <source>
        <dbReference type="ARBA" id="ARBA00004141"/>
    </source>
</evidence>